<dbReference type="KEGG" id="tng:GSTEN00013535G001"/>
<dbReference type="GO" id="GO:0005814">
    <property type="term" value="C:centriole"/>
    <property type="evidence" value="ECO:0007669"/>
    <property type="project" value="TreeGrafter"/>
</dbReference>
<reference evidence="3 5" key="1">
    <citation type="journal article" date="2004" name="Nature">
        <title>Genome duplication in the teleost fish Tetraodon nigroviridis reveals the early vertebrate proto-karyotype.</title>
        <authorList>
            <person name="Jaillon O."/>
            <person name="Aury J.-M."/>
            <person name="Brunet F."/>
            <person name="Petit J.-L."/>
            <person name="Stange-Thomann N."/>
            <person name="Mauceli E."/>
            <person name="Bouneau L."/>
            <person name="Fischer C."/>
            <person name="Ozouf-Costaz C."/>
            <person name="Bernot A."/>
            <person name="Nicaud S."/>
            <person name="Jaffe D."/>
            <person name="Fisher S."/>
            <person name="Lutfalla G."/>
            <person name="Dossat C."/>
            <person name="Segurens B."/>
            <person name="Dasilva C."/>
            <person name="Salanoubat M."/>
            <person name="Levy M."/>
            <person name="Boudet N."/>
            <person name="Castellano S."/>
            <person name="Anthouard V."/>
            <person name="Jubin C."/>
            <person name="Castelli V."/>
            <person name="Katinka M."/>
            <person name="Vacherie B."/>
            <person name="Biemont C."/>
            <person name="Skalli Z."/>
            <person name="Cattolico L."/>
            <person name="Poulain J."/>
            <person name="De Berardinis V."/>
            <person name="Cruaud C."/>
            <person name="Duprat S."/>
            <person name="Brottier P."/>
            <person name="Coutanceau J.-P."/>
            <person name="Gouzy J."/>
            <person name="Parra G."/>
            <person name="Lardier G."/>
            <person name="Chapple C."/>
            <person name="McKernan K.J."/>
            <person name="McEwan P."/>
            <person name="Bosak S."/>
            <person name="Kellis M."/>
            <person name="Volff J.-N."/>
            <person name="Guigo R."/>
            <person name="Zody M.C."/>
            <person name="Mesirov J."/>
            <person name="Lindblad-Toh K."/>
            <person name="Birren B."/>
            <person name="Nusbaum C."/>
            <person name="Kahn D."/>
            <person name="Robinson-Rechavi M."/>
            <person name="Laudet V."/>
            <person name="Schachter V."/>
            <person name="Quetier F."/>
            <person name="Saurin W."/>
            <person name="Scarpelli C."/>
            <person name="Wincker P."/>
            <person name="Lander E.S."/>
            <person name="Weissenbach J."/>
            <person name="Roest Crollius H."/>
        </authorList>
    </citation>
    <scope>NUCLEOTIDE SEQUENCE [LARGE SCALE GENOMIC DNA]</scope>
</reference>
<dbReference type="InterPro" id="IPR029062">
    <property type="entry name" value="Class_I_gatase-like"/>
</dbReference>
<evidence type="ECO:0000259" key="2">
    <source>
        <dbReference type="Pfam" id="PF23355"/>
    </source>
</evidence>
<gene>
    <name evidence="3" type="ORF">GSTENG00013535001</name>
</gene>
<dbReference type="HOGENOM" id="CLU_027692_0_0_1"/>
<reference evidence="3" key="2">
    <citation type="submission" date="2004-02" db="EMBL/GenBank/DDBJ databases">
        <authorList>
            <consortium name="Genoscope"/>
            <consortium name="Whitehead Institute Centre for Genome Research"/>
        </authorList>
    </citation>
    <scope>NUCLEOTIDE SEQUENCE</scope>
</reference>
<dbReference type="GO" id="GO:0005929">
    <property type="term" value="C:cilium"/>
    <property type="evidence" value="ECO:0007669"/>
    <property type="project" value="TreeGrafter"/>
</dbReference>
<dbReference type="Proteomes" id="UP000007303">
    <property type="component" value="Unassembled WGS sequence"/>
</dbReference>
<dbReference type="AlphaFoldDB" id="Q4SS99"/>
<dbReference type="InterPro" id="IPR055458">
    <property type="entry name" value="IFT52_GIFT"/>
</dbReference>
<dbReference type="PANTHER" id="PTHR12969:SF7">
    <property type="entry name" value="INTRAFLAGELLAR TRANSPORT PROTEIN 52 HOMOLOG"/>
    <property type="match status" value="1"/>
</dbReference>
<dbReference type="GO" id="GO:0060271">
    <property type="term" value="P:cilium assembly"/>
    <property type="evidence" value="ECO:0007669"/>
    <property type="project" value="TreeGrafter"/>
</dbReference>
<keyword evidence="5" id="KW-1185">Reference proteome</keyword>
<dbReference type="Ensembl" id="ENSTNIT00000010017.1">
    <property type="protein sequence ID" value="ENSTNIP00000009839.1"/>
    <property type="gene ID" value="ENSTNIG00000007039.1"/>
</dbReference>
<feature type="domain" description="IFT52 central" evidence="1">
    <location>
        <begin position="267"/>
        <end position="348"/>
    </location>
</feature>
<evidence type="ECO:0000313" key="4">
    <source>
        <dbReference type="Ensembl" id="ENSTNIP00000009839.1"/>
    </source>
</evidence>
<dbReference type="GO" id="GO:0030992">
    <property type="term" value="C:intraciliary transport particle B"/>
    <property type="evidence" value="ECO:0007669"/>
    <property type="project" value="TreeGrafter"/>
</dbReference>
<dbReference type="SUPFAM" id="SSF52317">
    <property type="entry name" value="Class I glutamine amidotransferase-like"/>
    <property type="match status" value="1"/>
</dbReference>
<dbReference type="OrthoDB" id="10259368at2759"/>
<dbReference type="EMBL" id="CAAE01014479">
    <property type="protein sequence ID" value="CAF96483.1"/>
    <property type="molecule type" value="Genomic_DNA"/>
</dbReference>
<accession>Q4SS99</accession>
<dbReference type="Pfam" id="PF23355">
    <property type="entry name" value="IFT52_GIFT"/>
    <property type="match status" value="1"/>
</dbReference>
<dbReference type="PANTHER" id="PTHR12969">
    <property type="entry name" value="NGD5/OSM-6/IFT52"/>
    <property type="match status" value="1"/>
</dbReference>
<protein>
    <submittedName>
        <fullName evidence="3">(spotted green pufferfish) hypothetical protein</fullName>
    </submittedName>
    <submittedName>
        <fullName evidence="4">Intraflagellar transport 52 homolog (Chlamydomonas)</fullName>
    </submittedName>
</protein>
<proteinExistence type="predicted"/>
<reference evidence="4" key="3">
    <citation type="submission" date="2025-05" db="UniProtKB">
        <authorList>
            <consortium name="Ensembl"/>
        </authorList>
    </citation>
    <scope>IDENTIFICATION</scope>
</reference>
<dbReference type="InterPro" id="IPR039975">
    <property type="entry name" value="IFT52"/>
</dbReference>
<evidence type="ECO:0000313" key="3">
    <source>
        <dbReference type="EMBL" id="CAF96483.1"/>
    </source>
</evidence>
<feature type="domain" description="IFT52 GIFT" evidence="2">
    <location>
        <begin position="9"/>
        <end position="251"/>
    </location>
</feature>
<dbReference type="STRING" id="99883.ENSTNIP00000009839"/>
<evidence type="ECO:0000313" key="5">
    <source>
        <dbReference type="Proteomes" id="UP000007303"/>
    </source>
</evidence>
<feature type="non-terminal residue" evidence="3">
    <location>
        <position position="377"/>
    </location>
</feature>
<name>Q4SS99_TETNG</name>
<dbReference type="GeneTree" id="ENSGT00390000011581"/>
<sequence length="377" mass="42211">METTQCDAVAFNASKRELFTINTRYKSMQRRLRAQWTIRGMKDKLTLEKLNGVRLWITVGPREKFSTSELEALKDYLDGGGNVMVLLGEGGETKYETNINFFLEDLGIMVNNDAVARNVYHRHLHPKEALVSDGVLNREVSRAAGKKVTGASDGPLGNDPKALAFLYPYGATLTVMKPAVAVLSTGSECFPFNWPVLAFHEGKGTGKLVVLGSCHMFSEQYVGKEENSKIMDVVLQWLTTDSISLNRADADAPVISEYTPIPDTGVLSEKLRLVLNHKEAQSRDFPPLFDIPPLDLHSFLSLPRVIGAYKELSVKYEPLQLMKRHIEAPLPRLQLAVSPPTLRDLPPPVLEHFDLNEAFFSVRDDFAQLTSKYIYDD</sequence>
<dbReference type="Pfam" id="PF23352">
    <property type="entry name" value="IFT52_central"/>
    <property type="match status" value="1"/>
</dbReference>
<dbReference type="InterPro" id="IPR055460">
    <property type="entry name" value="IFT52_central"/>
</dbReference>
<dbReference type="OMA" id="NWNVEQN"/>
<dbReference type="GO" id="GO:0042073">
    <property type="term" value="P:intraciliary transport"/>
    <property type="evidence" value="ECO:0007669"/>
    <property type="project" value="TreeGrafter"/>
</dbReference>
<evidence type="ECO:0000259" key="1">
    <source>
        <dbReference type="Pfam" id="PF23352"/>
    </source>
</evidence>
<organism evidence="3">
    <name type="scientific">Tetraodon nigroviridis</name>
    <name type="common">Spotted green pufferfish</name>
    <name type="synonym">Chelonodon nigroviridis</name>
    <dbReference type="NCBI Taxonomy" id="99883"/>
    <lineage>
        <taxon>Eukaryota</taxon>
        <taxon>Metazoa</taxon>
        <taxon>Chordata</taxon>
        <taxon>Craniata</taxon>
        <taxon>Vertebrata</taxon>
        <taxon>Euteleostomi</taxon>
        <taxon>Actinopterygii</taxon>
        <taxon>Neopterygii</taxon>
        <taxon>Teleostei</taxon>
        <taxon>Neoteleostei</taxon>
        <taxon>Acanthomorphata</taxon>
        <taxon>Eupercaria</taxon>
        <taxon>Tetraodontiformes</taxon>
        <taxon>Tetradontoidea</taxon>
        <taxon>Tetraodontidae</taxon>
        <taxon>Tetraodon</taxon>
    </lineage>
</organism>